<evidence type="ECO:0000313" key="13">
    <source>
        <dbReference type="Proteomes" id="UP001597557"/>
    </source>
</evidence>
<dbReference type="Proteomes" id="UP001597557">
    <property type="component" value="Unassembled WGS sequence"/>
</dbReference>
<evidence type="ECO:0000256" key="3">
    <source>
        <dbReference type="ARBA" id="ARBA00022538"/>
    </source>
</evidence>
<dbReference type="Pfam" id="PF02669">
    <property type="entry name" value="KdpC"/>
    <property type="match status" value="1"/>
</dbReference>
<dbReference type="RefSeq" id="WP_377188244.1">
    <property type="nucleotide sequence ID" value="NZ_JBHUPD010000003.1"/>
</dbReference>
<keyword evidence="9 11" id="KW-0406">Ion transport</keyword>
<keyword evidence="1 11" id="KW-0813">Transport</keyword>
<keyword evidence="2 11" id="KW-1003">Cell membrane</keyword>
<dbReference type="PIRSF" id="PIRSF001296">
    <property type="entry name" value="K_ATPase_KdpC"/>
    <property type="match status" value="1"/>
</dbReference>
<dbReference type="InterPro" id="IPR003820">
    <property type="entry name" value="KdpC"/>
</dbReference>
<comment type="caution">
    <text evidence="12">The sequence shown here is derived from an EMBL/GenBank/DDBJ whole genome shotgun (WGS) entry which is preliminary data.</text>
</comment>
<evidence type="ECO:0000256" key="2">
    <source>
        <dbReference type="ARBA" id="ARBA00022475"/>
    </source>
</evidence>
<keyword evidence="7 11" id="KW-0630">Potassium</keyword>
<keyword evidence="6 11" id="KW-0067">ATP-binding</keyword>
<dbReference type="NCBIfam" id="TIGR00681">
    <property type="entry name" value="kdpC"/>
    <property type="match status" value="1"/>
</dbReference>
<evidence type="ECO:0000256" key="6">
    <source>
        <dbReference type="ARBA" id="ARBA00022840"/>
    </source>
</evidence>
<protein>
    <recommendedName>
        <fullName evidence="11">Potassium-transporting ATPase KdpC subunit</fullName>
    </recommendedName>
    <alternativeName>
        <fullName evidence="11">ATP phosphohydrolase [potassium-transporting] C chain</fullName>
    </alternativeName>
    <alternativeName>
        <fullName evidence="11">Potassium-binding and translocating subunit C</fullName>
    </alternativeName>
    <alternativeName>
        <fullName evidence="11">Potassium-translocating ATPase C chain</fullName>
    </alternativeName>
</protein>
<reference evidence="13" key="1">
    <citation type="journal article" date="2019" name="Int. J. Syst. Evol. Microbiol.">
        <title>The Global Catalogue of Microorganisms (GCM) 10K type strain sequencing project: providing services to taxonomists for standard genome sequencing and annotation.</title>
        <authorList>
            <consortium name="The Broad Institute Genomics Platform"/>
            <consortium name="The Broad Institute Genome Sequencing Center for Infectious Disease"/>
            <person name="Wu L."/>
            <person name="Ma J."/>
        </authorList>
    </citation>
    <scope>NUCLEOTIDE SEQUENCE [LARGE SCALE GENOMIC DNA]</scope>
    <source>
        <strain evidence="13">KCTC 22437</strain>
    </source>
</reference>
<dbReference type="NCBIfam" id="NF001454">
    <property type="entry name" value="PRK00315.1"/>
    <property type="match status" value="1"/>
</dbReference>
<name>A0ABW5YFS8_9SPHI</name>
<dbReference type="NCBIfam" id="NF010606">
    <property type="entry name" value="PRK14002.1"/>
    <property type="match status" value="1"/>
</dbReference>
<gene>
    <name evidence="11" type="primary">kdpC</name>
    <name evidence="12" type="ORF">ACFS5N_16820</name>
</gene>
<evidence type="ECO:0000256" key="7">
    <source>
        <dbReference type="ARBA" id="ARBA00022958"/>
    </source>
</evidence>
<keyword evidence="3 11" id="KW-0633">Potassium transport</keyword>
<dbReference type="PANTHER" id="PTHR30042:SF2">
    <property type="entry name" value="POTASSIUM-TRANSPORTING ATPASE KDPC SUBUNIT"/>
    <property type="match status" value="1"/>
</dbReference>
<evidence type="ECO:0000256" key="4">
    <source>
        <dbReference type="ARBA" id="ARBA00022692"/>
    </source>
</evidence>
<proteinExistence type="inferred from homology"/>
<comment type="function">
    <text evidence="11">Part of the high-affinity ATP-driven potassium transport (or Kdp) system, which catalyzes the hydrolysis of ATP coupled with the electrogenic transport of potassium into the cytoplasm. This subunit acts as a catalytic chaperone that increases the ATP-binding affinity of the ATP-hydrolyzing subunit KdpB by the formation of a transient KdpB/KdpC/ATP ternary complex.</text>
</comment>
<evidence type="ECO:0000256" key="10">
    <source>
        <dbReference type="ARBA" id="ARBA00023136"/>
    </source>
</evidence>
<evidence type="ECO:0000256" key="11">
    <source>
        <dbReference type="HAMAP-Rule" id="MF_00276"/>
    </source>
</evidence>
<organism evidence="12 13">
    <name type="scientific">Mucilaginibacter ximonensis</name>
    <dbReference type="NCBI Taxonomy" id="538021"/>
    <lineage>
        <taxon>Bacteria</taxon>
        <taxon>Pseudomonadati</taxon>
        <taxon>Bacteroidota</taxon>
        <taxon>Sphingobacteriia</taxon>
        <taxon>Sphingobacteriales</taxon>
        <taxon>Sphingobacteriaceae</taxon>
        <taxon>Mucilaginibacter</taxon>
    </lineage>
</organism>
<evidence type="ECO:0000256" key="9">
    <source>
        <dbReference type="ARBA" id="ARBA00023065"/>
    </source>
</evidence>
<keyword evidence="10 11" id="KW-0472">Membrane</keyword>
<evidence type="ECO:0000313" key="12">
    <source>
        <dbReference type="EMBL" id="MFD2874148.1"/>
    </source>
</evidence>
<keyword evidence="5 11" id="KW-0547">Nucleotide-binding</keyword>
<evidence type="ECO:0000256" key="1">
    <source>
        <dbReference type="ARBA" id="ARBA00022448"/>
    </source>
</evidence>
<comment type="subunit">
    <text evidence="11">The system is composed of three essential subunits: KdpA, KdpB and KdpC.</text>
</comment>
<dbReference type="HAMAP" id="MF_00276">
    <property type="entry name" value="KdpC"/>
    <property type="match status" value="1"/>
</dbReference>
<keyword evidence="4 11" id="KW-0812">Transmembrane</keyword>
<comment type="similarity">
    <text evidence="11">Belongs to the KdpC family.</text>
</comment>
<sequence length="187" mass="19987">MKTYLLPAIKMTIVLIILTAAIYPLAIAGVGKLTPGQGDGETISYKGRVVGYANLGQKFTKDKYFWSRPSAVDYNAAGSGGSNKGPSNPDYLKDVKSRIDTFMKHNPDVKKSDIPAELVTASGSGLDPDLSPAGAKVQVARIAKVRNISADVVNNIIAKNTEKPLWGMFGPAKVNVLKLNIALDELK</sequence>
<evidence type="ECO:0000256" key="5">
    <source>
        <dbReference type="ARBA" id="ARBA00022741"/>
    </source>
</evidence>
<evidence type="ECO:0000256" key="8">
    <source>
        <dbReference type="ARBA" id="ARBA00022989"/>
    </source>
</evidence>
<dbReference type="PANTHER" id="PTHR30042">
    <property type="entry name" value="POTASSIUM-TRANSPORTING ATPASE C CHAIN"/>
    <property type="match status" value="1"/>
</dbReference>
<keyword evidence="8 11" id="KW-1133">Transmembrane helix</keyword>
<keyword evidence="13" id="KW-1185">Reference proteome</keyword>
<accession>A0ABW5YFS8</accession>
<dbReference type="EMBL" id="JBHUPD010000003">
    <property type="protein sequence ID" value="MFD2874148.1"/>
    <property type="molecule type" value="Genomic_DNA"/>
</dbReference>
<comment type="subcellular location">
    <subcellularLocation>
        <location evidence="11">Cell membrane</location>
        <topology evidence="11">Single-pass membrane protein</topology>
    </subcellularLocation>
</comment>